<keyword evidence="3" id="KW-1185">Reference proteome</keyword>
<gene>
    <name evidence="2" type="ORF">CSPHI_08400</name>
</gene>
<proteinExistence type="predicted"/>
<name>A0A1L7CYZ3_9CORY</name>
<sequence>MQVDQAKARAVIESLRRQADAIAAFIGDSDALHAELVRQASQGTRSGKPAPGYRPLIDVHAPLMDRHKAVYAAAARQLHHAADVLEAAAAAAAAADADAAVAISRAWDDAGWTGDTAGGGLPSGAGWWQAQAAGASPAGVRFRAESDPAATGAPPLRWTTGGEPVEPATRFRPPRQVVGEERPATVDLRPLRQVAGEEGPVRE</sequence>
<dbReference type="AlphaFoldDB" id="A0A1L7CYZ3"/>
<accession>A0A1L7CYZ3</accession>
<dbReference type="KEGG" id="csph:CSPHI_08400"/>
<evidence type="ECO:0000313" key="2">
    <source>
        <dbReference type="EMBL" id="APT91047.1"/>
    </source>
</evidence>
<dbReference type="Proteomes" id="UP000185469">
    <property type="component" value="Chromosome"/>
</dbReference>
<dbReference type="EMBL" id="CP009248">
    <property type="protein sequence ID" value="APT91047.1"/>
    <property type="molecule type" value="Genomic_DNA"/>
</dbReference>
<reference evidence="2 3" key="1">
    <citation type="submission" date="2014-08" db="EMBL/GenBank/DDBJ databases">
        <title>Complete genome sequence of Corynebacterium sphenisci CECT 5990(T) (=DSM 44792(T)), isolated from healthy wild penguins.</title>
        <authorList>
            <person name="Ruckert C."/>
            <person name="Albersmeier A."/>
            <person name="Winkler A."/>
            <person name="Kalinowski J."/>
        </authorList>
    </citation>
    <scope>NUCLEOTIDE SEQUENCE [LARGE SCALE GENOMIC DNA]</scope>
    <source>
        <strain evidence="2 3">DSM 44792</strain>
    </source>
</reference>
<organism evidence="2 3">
    <name type="scientific">Corynebacterium sphenisci DSM 44792</name>
    <dbReference type="NCBI Taxonomy" id="1437874"/>
    <lineage>
        <taxon>Bacteria</taxon>
        <taxon>Bacillati</taxon>
        <taxon>Actinomycetota</taxon>
        <taxon>Actinomycetes</taxon>
        <taxon>Mycobacteriales</taxon>
        <taxon>Corynebacteriaceae</taxon>
        <taxon>Corynebacterium</taxon>
    </lineage>
</organism>
<feature type="region of interest" description="Disordered" evidence="1">
    <location>
        <begin position="146"/>
        <end position="203"/>
    </location>
</feature>
<evidence type="ECO:0000256" key="1">
    <source>
        <dbReference type="SAM" id="MobiDB-lite"/>
    </source>
</evidence>
<evidence type="ECO:0000313" key="3">
    <source>
        <dbReference type="Proteomes" id="UP000185469"/>
    </source>
</evidence>
<protein>
    <submittedName>
        <fullName evidence="2">Uncharacterized protein</fullName>
    </submittedName>
</protein>